<organism evidence="2 3">
    <name type="scientific">Durusdinium trenchii</name>
    <dbReference type="NCBI Taxonomy" id="1381693"/>
    <lineage>
        <taxon>Eukaryota</taxon>
        <taxon>Sar</taxon>
        <taxon>Alveolata</taxon>
        <taxon>Dinophyceae</taxon>
        <taxon>Suessiales</taxon>
        <taxon>Symbiodiniaceae</taxon>
        <taxon>Durusdinium</taxon>
    </lineage>
</organism>
<gene>
    <name evidence="2" type="ORF">SCF082_LOCUS12351</name>
</gene>
<keyword evidence="3" id="KW-1185">Reference proteome</keyword>
<reference evidence="2 3" key="1">
    <citation type="submission" date="2024-02" db="EMBL/GenBank/DDBJ databases">
        <authorList>
            <person name="Chen Y."/>
            <person name="Shah S."/>
            <person name="Dougan E. K."/>
            <person name="Thang M."/>
            <person name="Chan C."/>
        </authorList>
    </citation>
    <scope>NUCLEOTIDE SEQUENCE [LARGE SCALE GENOMIC DNA]</scope>
</reference>
<comment type="caution">
    <text evidence="2">The sequence shown here is derived from an EMBL/GenBank/DDBJ whole genome shotgun (WGS) entry which is preliminary data.</text>
</comment>
<evidence type="ECO:0008006" key="4">
    <source>
        <dbReference type="Google" id="ProtNLM"/>
    </source>
</evidence>
<dbReference type="EMBL" id="CAXAMM010007502">
    <property type="protein sequence ID" value="CAK9014485.1"/>
    <property type="molecule type" value="Genomic_DNA"/>
</dbReference>
<dbReference type="Proteomes" id="UP001642464">
    <property type="component" value="Unassembled WGS sequence"/>
</dbReference>
<sequence>MAVSKASDLVWYLDRMHKVLGVREFQIAEALMEGRVDLLSEPVESQHGRTSLYELCHYCGCFDTAGKMIAKGVPGCRVELHHLKRVFSKKWPWGVLSCSCKACDRTCRHCCFGFPVNEGIWMQDWASLTDDAAAAAHSTAQQPFVGQILKALRLGTCPLGDISEEAMVHLLDIAILIGDKEVATRLAQHSRLRPLRRWRSEEMFICSEHQPLAYDYGYCLIPSLSVTGASAVLLAVAALSGGAQLQRLQVPVHSDCIGSDFLSIAQALVLCERWWEFTDLTEILQVQEPQYQLYVVSVSLLDVAICLRQFDCAAFCCAVGVRLTKDFIESARKRKGFCWNEVARACQSESDLLRRRDLCAKGIAIYQMFSYFEGKPRFRKWLVEEVVAFARDSDVVDHLLELGRVDKTSVRTGHSPPPSLPVDEFDDADAPAAEGVEGTGQAMEPFDRPETIAKSDETDEAMRALQESRQELPPLNVDGVFLWRLTRQWKASWVSNLLLDPTGPLSALHSRVLEAGCEVDPEWNPLKVLFIPCTETQMNELQGLATQGYELCKDSHILALQEDGGLIDRALRENIRKKDRPAIKKVVPQTDPQDEHPQDDMDDEEPFLMLEEESEQIPTWDFHPTPEKLLSKLYSPSQIHLLAVLVKVLSLDGCRWVGFTHLVI</sequence>
<name>A0ABP0JJ93_9DINO</name>
<protein>
    <recommendedName>
        <fullName evidence="4">DUSP domain-containing protein</fullName>
    </recommendedName>
</protein>
<feature type="region of interest" description="Disordered" evidence="1">
    <location>
        <begin position="582"/>
        <end position="602"/>
    </location>
</feature>
<accession>A0ABP0JJ93</accession>
<evidence type="ECO:0000313" key="2">
    <source>
        <dbReference type="EMBL" id="CAK9014485.1"/>
    </source>
</evidence>
<evidence type="ECO:0000313" key="3">
    <source>
        <dbReference type="Proteomes" id="UP001642464"/>
    </source>
</evidence>
<evidence type="ECO:0000256" key="1">
    <source>
        <dbReference type="SAM" id="MobiDB-lite"/>
    </source>
</evidence>
<proteinExistence type="predicted"/>